<accession>A0ABV8FJ51</accession>
<dbReference type="Gene3D" id="2.70.70.10">
    <property type="entry name" value="Glucose Permease (Domain IIA)"/>
    <property type="match status" value="1"/>
</dbReference>
<dbReference type="InterPro" id="IPR050890">
    <property type="entry name" value="PTS_EIIA_component"/>
</dbReference>
<evidence type="ECO:0000256" key="5">
    <source>
        <dbReference type="ARBA" id="ARBA00022683"/>
    </source>
</evidence>
<dbReference type="NCBIfam" id="TIGR00830">
    <property type="entry name" value="PTBA"/>
    <property type="match status" value="1"/>
</dbReference>
<proteinExistence type="predicted"/>
<keyword evidence="3 8" id="KW-0762">Sugar transport</keyword>
<evidence type="ECO:0000313" key="8">
    <source>
        <dbReference type="EMBL" id="MFC3994931.1"/>
    </source>
</evidence>
<evidence type="ECO:0000259" key="7">
    <source>
        <dbReference type="PROSITE" id="PS51093"/>
    </source>
</evidence>
<keyword evidence="2" id="KW-0813">Transport</keyword>
<organism evidence="8 9">
    <name type="scientific">Nocardiopsis sediminis</name>
    <dbReference type="NCBI Taxonomy" id="1778267"/>
    <lineage>
        <taxon>Bacteria</taxon>
        <taxon>Bacillati</taxon>
        <taxon>Actinomycetota</taxon>
        <taxon>Actinomycetes</taxon>
        <taxon>Streptosporangiales</taxon>
        <taxon>Nocardiopsidaceae</taxon>
        <taxon>Nocardiopsis</taxon>
    </lineage>
</organism>
<dbReference type="SUPFAM" id="SSF51261">
    <property type="entry name" value="Duplicated hybrid motif"/>
    <property type="match status" value="1"/>
</dbReference>
<evidence type="ECO:0000256" key="2">
    <source>
        <dbReference type="ARBA" id="ARBA00022448"/>
    </source>
</evidence>
<keyword evidence="9" id="KW-1185">Reference proteome</keyword>
<gene>
    <name evidence="8" type="ORF">ACFOVU_03335</name>
</gene>
<dbReference type="PANTHER" id="PTHR45008:SF1">
    <property type="entry name" value="PTS SYSTEM GLUCOSE-SPECIFIC EIIA COMPONENT"/>
    <property type="match status" value="1"/>
</dbReference>
<evidence type="ECO:0000256" key="3">
    <source>
        <dbReference type="ARBA" id="ARBA00022597"/>
    </source>
</evidence>
<dbReference type="PROSITE" id="PS51093">
    <property type="entry name" value="PTS_EIIA_TYPE_1"/>
    <property type="match status" value="1"/>
</dbReference>
<evidence type="ECO:0000256" key="6">
    <source>
        <dbReference type="ARBA" id="ARBA00022777"/>
    </source>
</evidence>
<dbReference type="InterPro" id="IPR001127">
    <property type="entry name" value="PTS_EIIA_1_perm"/>
</dbReference>
<dbReference type="InterPro" id="IPR011055">
    <property type="entry name" value="Dup_hybrid_motif"/>
</dbReference>
<name>A0ABV8FJ51_9ACTN</name>
<keyword evidence="6" id="KW-0418">Kinase</keyword>
<comment type="subcellular location">
    <subcellularLocation>
        <location evidence="1">Cytoplasm</location>
    </subcellularLocation>
</comment>
<dbReference type="Proteomes" id="UP001595847">
    <property type="component" value="Unassembled WGS sequence"/>
</dbReference>
<sequence length="151" mass="14742">MLTVLSPVPGTAVGLAQVPDPVFAQAMVGPGAAVEPVRGPMEAAAPIGGTILKLHAHAFVVVAPEGHGVLVHLGIDTVKLDGAGFTKLAAEGDRVEAGTPLIRWDPAAVEAGGLSPIVPVIALDAAAAAVTGAAEGPIAAGGPLFTWAVGT</sequence>
<dbReference type="PROSITE" id="PS00371">
    <property type="entry name" value="PTS_EIIA_TYPE_1_HIS"/>
    <property type="match status" value="1"/>
</dbReference>
<reference evidence="9" key="1">
    <citation type="journal article" date="2019" name="Int. J. Syst. Evol. Microbiol.">
        <title>The Global Catalogue of Microorganisms (GCM) 10K type strain sequencing project: providing services to taxonomists for standard genome sequencing and annotation.</title>
        <authorList>
            <consortium name="The Broad Institute Genomics Platform"/>
            <consortium name="The Broad Institute Genome Sequencing Center for Infectious Disease"/>
            <person name="Wu L."/>
            <person name="Ma J."/>
        </authorList>
    </citation>
    <scope>NUCLEOTIDE SEQUENCE [LARGE SCALE GENOMIC DNA]</scope>
    <source>
        <strain evidence="9">TBRC 1826</strain>
    </source>
</reference>
<protein>
    <submittedName>
        <fullName evidence="8">PTS glucose transporter subunit IIA</fullName>
    </submittedName>
</protein>
<dbReference type="RefSeq" id="WP_378529773.1">
    <property type="nucleotide sequence ID" value="NZ_JBHSBH010000003.1"/>
</dbReference>
<comment type="caution">
    <text evidence="8">The sequence shown here is derived from an EMBL/GenBank/DDBJ whole genome shotgun (WGS) entry which is preliminary data.</text>
</comment>
<dbReference type="EMBL" id="JBHSBH010000003">
    <property type="protein sequence ID" value="MFC3994931.1"/>
    <property type="molecule type" value="Genomic_DNA"/>
</dbReference>
<evidence type="ECO:0000313" key="9">
    <source>
        <dbReference type="Proteomes" id="UP001595847"/>
    </source>
</evidence>
<feature type="domain" description="PTS EIIA type-1" evidence="7">
    <location>
        <begin position="20"/>
        <end position="124"/>
    </location>
</feature>
<evidence type="ECO:0000256" key="1">
    <source>
        <dbReference type="ARBA" id="ARBA00004496"/>
    </source>
</evidence>
<keyword evidence="5" id="KW-0598">Phosphotransferase system</keyword>
<keyword evidence="4" id="KW-0808">Transferase</keyword>
<evidence type="ECO:0000256" key="4">
    <source>
        <dbReference type="ARBA" id="ARBA00022679"/>
    </source>
</evidence>
<dbReference type="PANTHER" id="PTHR45008">
    <property type="entry name" value="PTS SYSTEM GLUCOSE-SPECIFIC EIIA COMPONENT"/>
    <property type="match status" value="1"/>
</dbReference>
<dbReference type="Pfam" id="PF00358">
    <property type="entry name" value="PTS_EIIA_1"/>
    <property type="match status" value="1"/>
</dbReference>